<evidence type="ECO:0000256" key="4">
    <source>
        <dbReference type="ARBA" id="ARBA00022475"/>
    </source>
</evidence>
<keyword evidence="12" id="KW-0902">Two-component regulatory system</keyword>
<dbReference type="PANTHER" id="PTHR45528">
    <property type="entry name" value="SENSOR HISTIDINE KINASE CPXA"/>
    <property type="match status" value="1"/>
</dbReference>
<keyword evidence="9 17" id="KW-0418">Kinase</keyword>
<dbReference type="Proteomes" id="UP000515823">
    <property type="component" value="Chromosome"/>
</dbReference>
<sequence length="470" mass="53024">MRVSLYVKVLFGYLIFGVLGFITIAFFSSNMTLQYLERDRADQLYNEASLIAGNCRQKYSGSNINFDSLGPQLSSIGSYFDADIWIVEKQGKIVYRSDGLPVGTSIEGFDPSEQGRGRYVIGHYYELFEDSVLSVTAPISANFSTYGYVVLHQSVSGIYDVRDRILNIIYITFLIVFAISLVILWIFRIYIFQPIKQITTAANEFASGNLKYNLKLHSEDEIGYLADTLNYMAHELNNKEEDQRKFISNVSHDFRSPLTSIKGYLEAMIDGTIPPELYEKYMKLVISEADRLTKLTSSTLALQSLDSMGNLLDITAFDINQVIRDTVAAFEGICKPKNLNFDLIFAERCFFVQADMGKIQQVLYNLVDNAIKFSRPNATIWIETYERHEKIFISVKDSGIGISKDSLKKIWSRFYKSDASRGKDKSGTGLGLSITKEIITAHNENIDVISTEGIGTEFIFTLPKGSPVKS</sequence>
<dbReference type="GO" id="GO:0005524">
    <property type="term" value="F:ATP binding"/>
    <property type="evidence" value="ECO:0007669"/>
    <property type="project" value="UniProtKB-KW"/>
</dbReference>
<dbReference type="PROSITE" id="PS50109">
    <property type="entry name" value="HIS_KIN"/>
    <property type="match status" value="1"/>
</dbReference>
<gene>
    <name evidence="17" type="ORF">H9Q78_09470</name>
</gene>
<evidence type="ECO:0000256" key="14">
    <source>
        <dbReference type="SAM" id="Phobius"/>
    </source>
</evidence>
<dbReference type="EMBL" id="CP060634">
    <property type="protein sequence ID" value="QNM04688.1"/>
    <property type="molecule type" value="Genomic_DNA"/>
</dbReference>
<dbReference type="FunFam" id="3.30.565.10:FF:000006">
    <property type="entry name" value="Sensor histidine kinase WalK"/>
    <property type="match status" value="1"/>
</dbReference>
<dbReference type="RefSeq" id="WP_249301264.1">
    <property type="nucleotide sequence ID" value="NZ_CP060634.1"/>
</dbReference>
<feature type="domain" description="HAMP" evidence="16">
    <location>
        <begin position="189"/>
        <end position="241"/>
    </location>
</feature>
<comment type="catalytic activity">
    <reaction evidence="1">
        <text>ATP + protein L-histidine = ADP + protein N-phospho-L-histidine.</text>
        <dbReference type="EC" id="2.7.13.3"/>
    </reaction>
</comment>
<dbReference type="CDD" id="cd00082">
    <property type="entry name" value="HisKA"/>
    <property type="match status" value="1"/>
</dbReference>
<evidence type="ECO:0000313" key="17">
    <source>
        <dbReference type="EMBL" id="QNM04688.1"/>
    </source>
</evidence>
<dbReference type="PANTHER" id="PTHR45528:SF1">
    <property type="entry name" value="SENSOR HISTIDINE KINASE CPXA"/>
    <property type="match status" value="1"/>
</dbReference>
<keyword evidence="5" id="KW-0597">Phosphoprotein</keyword>
<keyword evidence="6" id="KW-0808">Transferase</keyword>
<evidence type="ECO:0000256" key="9">
    <source>
        <dbReference type="ARBA" id="ARBA00022777"/>
    </source>
</evidence>
<evidence type="ECO:0000256" key="2">
    <source>
        <dbReference type="ARBA" id="ARBA00004651"/>
    </source>
</evidence>
<dbReference type="CDD" id="cd06225">
    <property type="entry name" value="HAMP"/>
    <property type="match status" value="1"/>
</dbReference>
<dbReference type="GO" id="GO:0005886">
    <property type="term" value="C:plasma membrane"/>
    <property type="evidence" value="ECO:0007669"/>
    <property type="project" value="UniProtKB-SubCell"/>
</dbReference>
<dbReference type="SMART" id="SM00388">
    <property type="entry name" value="HisKA"/>
    <property type="match status" value="1"/>
</dbReference>
<evidence type="ECO:0000256" key="3">
    <source>
        <dbReference type="ARBA" id="ARBA00012438"/>
    </source>
</evidence>
<dbReference type="InterPro" id="IPR003661">
    <property type="entry name" value="HisK_dim/P_dom"/>
</dbReference>
<dbReference type="SUPFAM" id="SSF55874">
    <property type="entry name" value="ATPase domain of HSP90 chaperone/DNA topoisomerase II/histidine kinase"/>
    <property type="match status" value="1"/>
</dbReference>
<dbReference type="InterPro" id="IPR003594">
    <property type="entry name" value="HATPase_dom"/>
</dbReference>
<keyword evidence="4" id="KW-1003">Cell membrane</keyword>
<dbReference type="Pfam" id="PF02518">
    <property type="entry name" value="HATPase_c"/>
    <property type="match status" value="1"/>
</dbReference>
<evidence type="ECO:0000256" key="13">
    <source>
        <dbReference type="ARBA" id="ARBA00023136"/>
    </source>
</evidence>
<dbReference type="Gene3D" id="6.10.340.10">
    <property type="match status" value="1"/>
</dbReference>
<evidence type="ECO:0000256" key="6">
    <source>
        <dbReference type="ARBA" id="ARBA00022679"/>
    </source>
</evidence>
<dbReference type="SMART" id="SM00304">
    <property type="entry name" value="HAMP"/>
    <property type="match status" value="1"/>
</dbReference>
<dbReference type="EC" id="2.7.13.3" evidence="3"/>
<evidence type="ECO:0000256" key="1">
    <source>
        <dbReference type="ARBA" id="ARBA00000085"/>
    </source>
</evidence>
<evidence type="ECO:0000259" key="16">
    <source>
        <dbReference type="PROSITE" id="PS50885"/>
    </source>
</evidence>
<keyword evidence="11 14" id="KW-1133">Transmembrane helix</keyword>
<dbReference type="Gene3D" id="1.10.287.130">
    <property type="match status" value="1"/>
</dbReference>
<feature type="transmembrane region" description="Helical" evidence="14">
    <location>
        <begin position="168"/>
        <end position="191"/>
    </location>
</feature>
<keyword evidence="8" id="KW-0547">Nucleotide-binding</keyword>
<dbReference type="GO" id="GO:0000155">
    <property type="term" value="F:phosphorelay sensor kinase activity"/>
    <property type="evidence" value="ECO:0007669"/>
    <property type="project" value="InterPro"/>
</dbReference>
<dbReference type="InterPro" id="IPR003660">
    <property type="entry name" value="HAMP_dom"/>
</dbReference>
<dbReference type="Pfam" id="PF00672">
    <property type="entry name" value="HAMP"/>
    <property type="match status" value="1"/>
</dbReference>
<dbReference type="Gene3D" id="3.30.565.10">
    <property type="entry name" value="Histidine kinase-like ATPase, C-terminal domain"/>
    <property type="match status" value="1"/>
</dbReference>
<reference evidence="17 18" key="1">
    <citation type="submission" date="2020-08" db="EMBL/GenBank/DDBJ databases">
        <authorList>
            <person name="Liu C."/>
            <person name="Sun Q."/>
        </authorList>
    </citation>
    <scope>NUCLEOTIDE SEQUENCE [LARGE SCALE GENOMIC DNA]</scope>
    <source>
        <strain evidence="17 18">NSJ-38</strain>
    </source>
</reference>
<organism evidence="17 18">
    <name type="scientific">Qiania dongpingensis</name>
    <dbReference type="NCBI Taxonomy" id="2763669"/>
    <lineage>
        <taxon>Bacteria</taxon>
        <taxon>Bacillati</taxon>
        <taxon>Bacillota</taxon>
        <taxon>Clostridia</taxon>
        <taxon>Lachnospirales</taxon>
        <taxon>Lachnospiraceae</taxon>
        <taxon>Qiania</taxon>
    </lineage>
</organism>
<dbReference type="SMART" id="SM00387">
    <property type="entry name" value="HATPase_c"/>
    <property type="match status" value="1"/>
</dbReference>
<dbReference type="InterPro" id="IPR036890">
    <property type="entry name" value="HATPase_C_sf"/>
</dbReference>
<evidence type="ECO:0000256" key="7">
    <source>
        <dbReference type="ARBA" id="ARBA00022692"/>
    </source>
</evidence>
<keyword evidence="18" id="KW-1185">Reference proteome</keyword>
<feature type="transmembrane region" description="Helical" evidence="14">
    <location>
        <begin position="6"/>
        <end position="28"/>
    </location>
</feature>
<evidence type="ECO:0000313" key="18">
    <source>
        <dbReference type="Proteomes" id="UP000515823"/>
    </source>
</evidence>
<accession>A0A7G9G1K6</accession>
<dbReference type="PRINTS" id="PR00344">
    <property type="entry name" value="BCTRLSENSOR"/>
</dbReference>
<evidence type="ECO:0000256" key="10">
    <source>
        <dbReference type="ARBA" id="ARBA00022840"/>
    </source>
</evidence>
<evidence type="ECO:0000256" key="11">
    <source>
        <dbReference type="ARBA" id="ARBA00022989"/>
    </source>
</evidence>
<keyword evidence="13 14" id="KW-0472">Membrane</keyword>
<dbReference type="AlphaFoldDB" id="A0A7G9G1K6"/>
<dbReference type="SUPFAM" id="SSF158472">
    <property type="entry name" value="HAMP domain-like"/>
    <property type="match status" value="1"/>
</dbReference>
<feature type="domain" description="Histidine kinase" evidence="15">
    <location>
        <begin position="249"/>
        <end position="466"/>
    </location>
</feature>
<evidence type="ECO:0000259" key="15">
    <source>
        <dbReference type="PROSITE" id="PS50109"/>
    </source>
</evidence>
<dbReference type="InterPro" id="IPR050398">
    <property type="entry name" value="HssS/ArlS-like"/>
</dbReference>
<dbReference type="PROSITE" id="PS50885">
    <property type="entry name" value="HAMP"/>
    <property type="match status" value="1"/>
</dbReference>
<keyword evidence="10" id="KW-0067">ATP-binding</keyword>
<dbReference type="SUPFAM" id="SSF47384">
    <property type="entry name" value="Homodimeric domain of signal transducing histidine kinase"/>
    <property type="match status" value="1"/>
</dbReference>
<name>A0A7G9G1K6_9FIRM</name>
<protein>
    <recommendedName>
        <fullName evidence="3">histidine kinase</fullName>
        <ecNumber evidence="3">2.7.13.3</ecNumber>
    </recommendedName>
</protein>
<proteinExistence type="predicted"/>
<dbReference type="InterPro" id="IPR036097">
    <property type="entry name" value="HisK_dim/P_sf"/>
</dbReference>
<evidence type="ECO:0000256" key="8">
    <source>
        <dbReference type="ARBA" id="ARBA00022741"/>
    </source>
</evidence>
<dbReference type="InterPro" id="IPR005467">
    <property type="entry name" value="His_kinase_dom"/>
</dbReference>
<dbReference type="Pfam" id="PF00512">
    <property type="entry name" value="HisKA"/>
    <property type="match status" value="1"/>
</dbReference>
<comment type="subcellular location">
    <subcellularLocation>
        <location evidence="2">Cell membrane</location>
        <topology evidence="2">Multi-pass membrane protein</topology>
    </subcellularLocation>
</comment>
<keyword evidence="7 14" id="KW-0812">Transmembrane</keyword>
<dbReference type="KEGG" id="qdo:H9Q78_09470"/>
<evidence type="ECO:0000256" key="5">
    <source>
        <dbReference type="ARBA" id="ARBA00022553"/>
    </source>
</evidence>
<dbReference type="InterPro" id="IPR004358">
    <property type="entry name" value="Sig_transdc_His_kin-like_C"/>
</dbReference>
<evidence type="ECO:0000256" key="12">
    <source>
        <dbReference type="ARBA" id="ARBA00023012"/>
    </source>
</evidence>